<comment type="similarity">
    <text evidence="2">Belongs to the protein kinase superfamily. Ser/Thr protein kinase family.</text>
</comment>
<evidence type="ECO:0000256" key="5">
    <source>
        <dbReference type="ARBA" id="ARBA00022527"/>
    </source>
</evidence>
<dbReference type="Pfam" id="PF00560">
    <property type="entry name" value="LRR_1"/>
    <property type="match status" value="3"/>
</dbReference>
<dbReference type="InterPro" id="IPR001611">
    <property type="entry name" value="Leu-rich_rpt"/>
</dbReference>
<dbReference type="SMART" id="SM00220">
    <property type="entry name" value="S_TKc"/>
    <property type="match status" value="1"/>
</dbReference>
<dbReference type="GO" id="GO:0005524">
    <property type="term" value="F:ATP binding"/>
    <property type="evidence" value="ECO:0007669"/>
    <property type="project" value="UniProtKB-UniRule"/>
</dbReference>
<dbReference type="PANTHER" id="PTHR27008:SF499">
    <property type="entry name" value="OS06G0581500 PROTEIN"/>
    <property type="match status" value="1"/>
</dbReference>
<dbReference type="InterPro" id="IPR008271">
    <property type="entry name" value="Ser/Thr_kinase_AS"/>
</dbReference>
<dbReference type="AlphaFoldDB" id="A0AAE1YUH9"/>
<dbReference type="GO" id="GO:0051707">
    <property type="term" value="P:response to other organism"/>
    <property type="evidence" value="ECO:0007669"/>
    <property type="project" value="UniProtKB-ARBA"/>
</dbReference>
<keyword evidence="6" id="KW-0597">Phosphoprotein</keyword>
<evidence type="ECO:0000256" key="23">
    <source>
        <dbReference type="SAM" id="SignalP"/>
    </source>
</evidence>
<dbReference type="GO" id="GO:0004674">
    <property type="term" value="F:protein serine/threonine kinase activity"/>
    <property type="evidence" value="ECO:0007669"/>
    <property type="project" value="UniProtKB-KW"/>
</dbReference>
<dbReference type="InterPro" id="IPR051809">
    <property type="entry name" value="Plant_receptor-like_S/T_kinase"/>
</dbReference>
<evidence type="ECO:0000256" key="17">
    <source>
        <dbReference type="ARBA" id="ARBA00023170"/>
    </source>
</evidence>
<feature type="signal peptide" evidence="23">
    <location>
        <begin position="1"/>
        <end position="28"/>
    </location>
</feature>
<evidence type="ECO:0000259" key="24">
    <source>
        <dbReference type="PROSITE" id="PS50011"/>
    </source>
</evidence>
<dbReference type="EC" id="2.7.11.1" evidence="3"/>
<dbReference type="InterPro" id="IPR055414">
    <property type="entry name" value="LRR_R13L4/SHOC2-like"/>
</dbReference>
<dbReference type="PROSITE" id="PS50011">
    <property type="entry name" value="PROTEIN_KINASE_DOM"/>
    <property type="match status" value="1"/>
</dbReference>
<dbReference type="FunFam" id="3.80.10.10:FF:000288">
    <property type="entry name" value="LRR receptor-like serine/threonine-protein kinase EFR"/>
    <property type="match status" value="1"/>
</dbReference>
<proteinExistence type="inferred from homology"/>
<keyword evidence="26" id="KW-1185">Reference proteome</keyword>
<evidence type="ECO:0000256" key="12">
    <source>
        <dbReference type="ARBA" id="ARBA00022741"/>
    </source>
</evidence>
<keyword evidence="8" id="KW-0808">Transferase</keyword>
<evidence type="ECO:0000256" key="14">
    <source>
        <dbReference type="ARBA" id="ARBA00022840"/>
    </source>
</evidence>
<feature type="transmembrane region" description="Helical" evidence="22">
    <location>
        <begin position="652"/>
        <end position="675"/>
    </location>
</feature>
<dbReference type="PROSITE" id="PS51450">
    <property type="entry name" value="LRR"/>
    <property type="match status" value="1"/>
</dbReference>
<evidence type="ECO:0000256" key="9">
    <source>
        <dbReference type="ARBA" id="ARBA00022692"/>
    </source>
</evidence>
<feature type="chain" id="PRO_5041964093" description="non-specific serine/threonine protein kinase" evidence="23">
    <location>
        <begin position="29"/>
        <end position="1019"/>
    </location>
</feature>
<accession>A0AAE1YUH9</accession>
<dbReference type="EMBL" id="JACGWO010000002">
    <property type="protein sequence ID" value="KAK4436524.1"/>
    <property type="molecule type" value="Genomic_DNA"/>
</dbReference>
<comment type="subcellular location">
    <subcellularLocation>
        <location evidence="1">Cell membrane</location>
        <topology evidence="1">Single-pass membrane protein</topology>
    </subcellularLocation>
</comment>
<keyword evidence="4" id="KW-1003">Cell membrane</keyword>
<dbReference type="PROSITE" id="PS00107">
    <property type="entry name" value="PROTEIN_KINASE_ATP"/>
    <property type="match status" value="1"/>
</dbReference>
<dbReference type="FunFam" id="3.80.10.10:FF:000095">
    <property type="entry name" value="LRR receptor-like serine/threonine-protein kinase GSO1"/>
    <property type="match status" value="1"/>
</dbReference>
<keyword evidence="12 21" id="KW-0547">Nucleotide-binding</keyword>
<feature type="binding site" evidence="21">
    <location>
        <position position="736"/>
    </location>
    <ligand>
        <name>ATP</name>
        <dbReference type="ChEBI" id="CHEBI:30616"/>
    </ligand>
</feature>
<dbReference type="Pfam" id="PF23598">
    <property type="entry name" value="LRR_14"/>
    <property type="match status" value="1"/>
</dbReference>
<keyword evidence="14 21" id="KW-0067">ATP-binding</keyword>
<keyword evidence="11" id="KW-0677">Repeat</keyword>
<reference evidence="25" key="1">
    <citation type="submission" date="2020-06" db="EMBL/GenBank/DDBJ databases">
        <authorList>
            <person name="Li T."/>
            <person name="Hu X."/>
            <person name="Zhang T."/>
            <person name="Song X."/>
            <person name="Zhang H."/>
            <person name="Dai N."/>
            <person name="Sheng W."/>
            <person name="Hou X."/>
            <person name="Wei L."/>
        </authorList>
    </citation>
    <scope>NUCLEOTIDE SEQUENCE</scope>
    <source>
        <strain evidence="25">3651</strain>
        <tissue evidence="25">Leaf</tissue>
    </source>
</reference>
<dbReference type="Pfam" id="PF08263">
    <property type="entry name" value="LRRNT_2"/>
    <property type="match status" value="1"/>
</dbReference>
<dbReference type="InterPro" id="IPR013210">
    <property type="entry name" value="LRR_N_plant-typ"/>
</dbReference>
<sequence>MPSKECILFCFHLIFLLFLHCSSFTSHALDSETDRLSLLSFKDKITDDPLNVMSSWNDSVRFCEWQGVTCSSRRARVATLALPFQKLGGSLSPAIANLTFLRVIDLRGNVFRGPIPAEIGHLFRLRSLLLMENSFGGEIPANLSQCTQLEVINLNYNSLIGKIPTELSRLPNLVALHISANHLTGGIPPVLGNISSLVNLSIAQNYLDGPIPDDLGRLVNLQFLQVGANNLSGTIPLSVFNLSSMSIFAVAFNHLVGNLPSGIGSNFPNLKQLLVGVNGFSGNIPSSLSNISSLQFIDLPDNQFVGRVPSEFGRIANLQRLNVGRNLLGRGDSDALDFINSLTNCSKFEMLGIDSNHFSGPLPDKIANLSINMNRLLLGGNQLSGRIPAGITKFINLIALNVSWNSFDGPILPDIGKLFNLGQLYMNGNRFSGRIPSTIGNLTKLFELRLDGNTLETSVPSSLGNCQQLQLLNLSDNNLSGPVPVQIFTLSSLTVTFNLARNSLSGTLPVDVGNFVNLKELDLSDNELFGSIPDSLGRCLSLEHVYLQRNSLNGSIPSSLSSLKGLQNLDLSRNNLTGSIPQFLQDFRFLGYLNLSFNHFEGEAPKNGVFANRSAVSLDGNRDLCGGTVELELPACSVHTDSVGRNESRLKLVIAVVSGVIGSALLLCVAVYCILGRSRAKSLLTFPSSDWNSNFSYRELEKATSGFSSDNLVGTGSFASVYKGLLSEDRRPIAVKVLRIQEKGISKIYMAECEALSNIRHRNLVKVLGCCSDVDSAGRDFKAIVLSFMPNGSLEQWLHPEEKNTNIVNDLNIFQRLSIAIDVASALEYLHCYCRVPIAHCDLKPGNVLLDDDLCAHLSDFGLAKFLRKRVDVCGQAQSSSVGIRGSVGYVAPEYGMGRPASVSGDVYSYGILLLEMFTGKRPTDELFRDGLSLHEYAKTALSLNHVTDIVDPTLLLLKTDGGGEATDSNRIIIEQEKVKPCLASIIRIGVACSQGLPQERMNIKEANSNVQLIRDTFF</sequence>
<feature type="domain" description="Protein kinase" evidence="24">
    <location>
        <begin position="707"/>
        <end position="1019"/>
    </location>
</feature>
<dbReference type="SMART" id="SM00369">
    <property type="entry name" value="LRR_TYP"/>
    <property type="match status" value="5"/>
</dbReference>
<keyword evidence="16 22" id="KW-0472">Membrane</keyword>
<comment type="catalytic activity">
    <reaction evidence="20">
        <text>L-seryl-[protein] + ATP = O-phospho-L-seryl-[protein] + ADP + H(+)</text>
        <dbReference type="Rhea" id="RHEA:17989"/>
        <dbReference type="Rhea" id="RHEA-COMP:9863"/>
        <dbReference type="Rhea" id="RHEA-COMP:11604"/>
        <dbReference type="ChEBI" id="CHEBI:15378"/>
        <dbReference type="ChEBI" id="CHEBI:29999"/>
        <dbReference type="ChEBI" id="CHEBI:30616"/>
        <dbReference type="ChEBI" id="CHEBI:83421"/>
        <dbReference type="ChEBI" id="CHEBI:456216"/>
        <dbReference type="EC" id="2.7.11.1"/>
    </reaction>
</comment>
<dbReference type="InterPro" id="IPR003591">
    <property type="entry name" value="Leu-rich_rpt_typical-subtyp"/>
</dbReference>
<dbReference type="PROSITE" id="PS00108">
    <property type="entry name" value="PROTEIN_KINASE_ST"/>
    <property type="match status" value="1"/>
</dbReference>
<evidence type="ECO:0000256" key="1">
    <source>
        <dbReference type="ARBA" id="ARBA00004162"/>
    </source>
</evidence>
<dbReference type="Pfam" id="PF13855">
    <property type="entry name" value="LRR_8"/>
    <property type="match status" value="1"/>
</dbReference>
<evidence type="ECO:0000256" key="7">
    <source>
        <dbReference type="ARBA" id="ARBA00022614"/>
    </source>
</evidence>
<dbReference type="Gene3D" id="1.10.510.10">
    <property type="entry name" value="Transferase(Phosphotransferase) domain 1"/>
    <property type="match status" value="1"/>
</dbReference>
<dbReference type="PANTHER" id="PTHR27008">
    <property type="entry name" value="OS04G0122200 PROTEIN"/>
    <property type="match status" value="1"/>
</dbReference>
<evidence type="ECO:0000256" key="10">
    <source>
        <dbReference type="ARBA" id="ARBA00022729"/>
    </source>
</evidence>
<gene>
    <name evidence="25" type="ORF">Salat_0816100</name>
</gene>
<keyword evidence="15 22" id="KW-1133">Transmembrane helix</keyword>
<evidence type="ECO:0000256" key="6">
    <source>
        <dbReference type="ARBA" id="ARBA00022553"/>
    </source>
</evidence>
<dbReference type="InterPro" id="IPR011009">
    <property type="entry name" value="Kinase-like_dom_sf"/>
</dbReference>
<comment type="catalytic activity">
    <reaction evidence="19">
        <text>L-threonyl-[protein] + ATP = O-phospho-L-threonyl-[protein] + ADP + H(+)</text>
        <dbReference type="Rhea" id="RHEA:46608"/>
        <dbReference type="Rhea" id="RHEA-COMP:11060"/>
        <dbReference type="Rhea" id="RHEA-COMP:11605"/>
        <dbReference type="ChEBI" id="CHEBI:15378"/>
        <dbReference type="ChEBI" id="CHEBI:30013"/>
        <dbReference type="ChEBI" id="CHEBI:30616"/>
        <dbReference type="ChEBI" id="CHEBI:61977"/>
        <dbReference type="ChEBI" id="CHEBI:456216"/>
        <dbReference type="EC" id="2.7.11.1"/>
    </reaction>
</comment>
<keyword evidence="7" id="KW-0433">Leucine-rich repeat</keyword>
<evidence type="ECO:0000256" key="18">
    <source>
        <dbReference type="ARBA" id="ARBA00023180"/>
    </source>
</evidence>
<evidence type="ECO:0000256" key="11">
    <source>
        <dbReference type="ARBA" id="ARBA00022737"/>
    </source>
</evidence>
<keyword evidence="10 23" id="KW-0732">Signal</keyword>
<comment type="caution">
    <text evidence="25">The sequence shown here is derived from an EMBL/GenBank/DDBJ whole genome shotgun (WGS) entry which is preliminary data.</text>
</comment>
<dbReference type="GO" id="GO:0006952">
    <property type="term" value="P:defense response"/>
    <property type="evidence" value="ECO:0007669"/>
    <property type="project" value="UniProtKB-ARBA"/>
</dbReference>
<reference evidence="25" key="2">
    <citation type="journal article" date="2024" name="Plant">
        <title>Genomic evolution and insights into agronomic trait innovations of Sesamum species.</title>
        <authorList>
            <person name="Miao H."/>
            <person name="Wang L."/>
            <person name="Qu L."/>
            <person name="Liu H."/>
            <person name="Sun Y."/>
            <person name="Le M."/>
            <person name="Wang Q."/>
            <person name="Wei S."/>
            <person name="Zheng Y."/>
            <person name="Lin W."/>
            <person name="Duan Y."/>
            <person name="Cao H."/>
            <person name="Xiong S."/>
            <person name="Wang X."/>
            <person name="Wei L."/>
            <person name="Li C."/>
            <person name="Ma Q."/>
            <person name="Ju M."/>
            <person name="Zhao R."/>
            <person name="Li G."/>
            <person name="Mu C."/>
            <person name="Tian Q."/>
            <person name="Mei H."/>
            <person name="Zhang T."/>
            <person name="Gao T."/>
            <person name="Zhang H."/>
        </authorList>
    </citation>
    <scope>NUCLEOTIDE SEQUENCE</scope>
    <source>
        <strain evidence="25">3651</strain>
    </source>
</reference>
<evidence type="ECO:0000256" key="19">
    <source>
        <dbReference type="ARBA" id="ARBA00047899"/>
    </source>
</evidence>
<dbReference type="Pfam" id="PF00069">
    <property type="entry name" value="Pkinase"/>
    <property type="match status" value="1"/>
</dbReference>
<name>A0AAE1YUH9_9LAMI</name>
<dbReference type="InterPro" id="IPR017441">
    <property type="entry name" value="Protein_kinase_ATP_BS"/>
</dbReference>
<evidence type="ECO:0000256" key="8">
    <source>
        <dbReference type="ARBA" id="ARBA00022679"/>
    </source>
</evidence>
<evidence type="ECO:0000313" key="26">
    <source>
        <dbReference type="Proteomes" id="UP001293254"/>
    </source>
</evidence>
<dbReference type="InterPro" id="IPR032675">
    <property type="entry name" value="LRR_dom_sf"/>
</dbReference>
<evidence type="ECO:0000256" key="15">
    <source>
        <dbReference type="ARBA" id="ARBA00022989"/>
    </source>
</evidence>
<evidence type="ECO:0000256" key="16">
    <source>
        <dbReference type="ARBA" id="ARBA00023136"/>
    </source>
</evidence>
<evidence type="ECO:0000256" key="20">
    <source>
        <dbReference type="ARBA" id="ARBA00048679"/>
    </source>
</evidence>
<dbReference type="FunFam" id="1.10.510.10:FF:000358">
    <property type="entry name" value="Putative leucine-rich repeat receptor-like serine/threonine-protein kinase"/>
    <property type="match status" value="1"/>
</dbReference>
<organism evidence="25 26">
    <name type="scientific">Sesamum alatum</name>
    <dbReference type="NCBI Taxonomy" id="300844"/>
    <lineage>
        <taxon>Eukaryota</taxon>
        <taxon>Viridiplantae</taxon>
        <taxon>Streptophyta</taxon>
        <taxon>Embryophyta</taxon>
        <taxon>Tracheophyta</taxon>
        <taxon>Spermatophyta</taxon>
        <taxon>Magnoliopsida</taxon>
        <taxon>eudicotyledons</taxon>
        <taxon>Gunneridae</taxon>
        <taxon>Pentapetalae</taxon>
        <taxon>asterids</taxon>
        <taxon>lamiids</taxon>
        <taxon>Lamiales</taxon>
        <taxon>Pedaliaceae</taxon>
        <taxon>Sesamum</taxon>
    </lineage>
</organism>
<dbReference type="Gene3D" id="3.30.200.20">
    <property type="entry name" value="Phosphorylase Kinase, domain 1"/>
    <property type="match status" value="1"/>
</dbReference>
<evidence type="ECO:0000256" key="22">
    <source>
        <dbReference type="SAM" id="Phobius"/>
    </source>
</evidence>
<dbReference type="Proteomes" id="UP001293254">
    <property type="component" value="Unassembled WGS sequence"/>
</dbReference>
<evidence type="ECO:0000256" key="2">
    <source>
        <dbReference type="ARBA" id="ARBA00008684"/>
    </source>
</evidence>
<dbReference type="SUPFAM" id="SSF56112">
    <property type="entry name" value="Protein kinase-like (PK-like)"/>
    <property type="match status" value="1"/>
</dbReference>
<evidence type="ECO:0000256" key="13">
    <source>
        <dbReference type="ARBA" id="ARBA00022777"/>
    </source>
</evidence>
<protein>
    <recommendedName>
        <fullName evidence="3">non-specific serine/threonine protein kinase</fullName>
        <ecNumber evidence="3">2.7.11.1</ecNumber>
    </recommendedName>
</protein>
<evidence type="ECO:0000256" key="4">
    <source>
        <dbReference type="ARBA" id="ARBA00022475"/>
    </source>
</evidence>
<keyword evidence="9 22" id="KW-0812">Transmembrane</keyword>
<evidence type="ECO:0000256" key="21">
    <source>
        <dbReference type="PROSITE-ProRule" id="PRU10141"/>
    </source>
</evidence>
<dbReference type="Gene3D" id="3.80.10.10">
    <property type="entry name" value="Ribonuclease Inhibitor"/>
    <property type="match status" value="3"/>
</dbReference>
<evidence type="ECO:0000313" key="25">
    <source>
        <dbReference type="EMBL" id="KAK4436524.1"/>
    </source>
</evidence>
<keyword evidence="17 25" id="KW-0675">Receptor</keyword>
<evidence type="ECO:0000256" key="3">
    <source>
        <dbReference type="ARBA" id="ARBA00012513"/>
    </source>
</evidence>
<dbReference type="SUPFAM" id="SSF52058">
    <property type="entry name" value="L domain-like"/>
    <property type="match status" value="2"/>
</dbReference>
<dbReference type="GO" id="GO:0005886">
    <property type="term" value="C:plasma membrane"/>
    <property type="evidence" value="ECO:0007669"/>
    <property type="project" value="UniProtKB-SubCell"/>
</dbReference>
<keyword evidence="18" id="KW-0325">Glycoprotein</keyword>
<dbReference type="InterPro" id="IPR000719">
    <property type="entry name" value="Prot_kinase_dom"/>
</dbReference>
<keyword evidence="13 25" id="KW-0418">Kinase</keyword>
<keyword evidence="5" id="KW-0723">Serine/threonine-protein kinase</keyword>